<evidence type="ECO:0000313" key="1">
    <source>
        <dbReference type="EMBL" id="KAH0815089.1"/>
    </source>
</evidence>
<evidence type="ECO:0000313" key="2">
    <source>
        <dbReference type="Proteomes" id="UP000719412"/>
    </source>
</evidence>
<organism evidence="1 2">
    <name type="scientific">Tenebrio molitor</name>
    <name type="common">Yellow mealworm beetle</name>
    <dbReference type="NCBI Taxonomy" id="7067"/>
    <lineage>
        <taxon>Eukaryota</taxon>
        <taxon>Metazoa</taxon>
        <taxon>Ecdysozoa</taxon>
        <taxon>Arthropoda</taxon>
        <taxon>Hexapoda</taxon>
        <taxon>Insecta</taxon>
        <taxon>Pterygota</taxon>
        <taxon>Neoptera</taxon>
        <taxon>Endopterygota</taxon>
        <taxon>Coleoptera</taxon>
        <taxon>Polyphaga</taxon>
        <taxon>Cucujiformia</taxon>
        <taxon>Tenebrionidae</taxon>
        <taxon>Tenebrio</taxon>
    </lineage>
</organism>
<keyword evidence="2" id="KW-1185">Reference proteome</keyword>
<accession>A0A8J6HI46</accession>
<dbReference type="EMBL" id="JABDTM020023577">
    <property type="protein sequence ID" value="KAH0815089.1"/>
    <property type="molecule type" value="Genomic_DNA"/>
</dbReference>
<dbReference type="Proteomes" id="UP000719412">
    <property type="component" value="Unassembled WGS sequence"/>
</dbReference>
<gene>
    <name evidence="1" type="ORF">GEV33_007702</name>
</gene>
<comment type="caution">
    <text evidence="1">The sequence shown here is derived from an EMBL/GenBank/DDBJ whole genome shotgun (WGS) entry which is preliminary data.</text>
</comment>
<name>A0A8J6HI46_TENMO</name>
<protein>
    <submittedName>
        <fullName evidence="1">Uncharacterized protein</fullName>
    </submittedName>
</protein>
<dbReference type="AlphaFoldDB" id="A0A8J6HI46"/>
<reference evidence="1" key="1">
    <citation type="journal article" date="2020" name="J Insects Food Feed">
        <title>The yellow mealworm (Tenebrio molitor) genome: a resource for the emerging insects as food and feed industry.</title>
        <authorList>
            <person name="Eriksson T."/>
            <person name="Andere A."/>
            <person name="Kelstrup H."/>
            <person name="Emery V."/>
            <person name="Picard C."/>
        </authorList>
    </citation>
    <scope>NUCLEOTIDE SEQUENCE</scope>
    <source>
        <strain evidence="1">Stoneville</strain>
        <tissue evidence="1">Whole head</tissue>
    </source>
</reference>
<reference evidence="1" key="2">
    <citation type="submission" date="2021-08" db="EMBL/GenBank/DDBJ databases">
        <authorList>
            <person name="Eriksson T."/>
        </authorList>
    </citation>
    <scope>NUCLEOTIDE SEQUENCE</scope>
    <source>
        <strain evidence="1">Stoneville</strain>
        <tissue evidence="1">Whole head</tissue>
    </source>
</reference>
<sequence length="119" mass="13111">MVDCEWRVNCLLQLLEKNAAAVPTEDLEPSVYKTNASGMLLMSSLRLFVDGCLVCVTRPGLDGFPGWVWFRGESLQALEVKEIGLYDKGLNGSAFGLHIGITIALDRSLGKHPDYVKQL</sequence>
<proteinExistence type="predicted"/>